<keyword evidence="1" id="KW-0255">Endonuclease</keyword>
<dbReference type="AlphaFoldDB" id="A0A7W5TND4"/>
<protein>
    <submittedName>
        <fullName evidence="1">Very-short-patch-repair endonuclease</fullName>
    </submittedName>
</protein>
<evidence type="ECO:0000313" key="1">
    <source>
        <dbReference type="EMBL" id="MBB3666551.1"/>
    </source>
</evidence>
<keyword evidence="2" id="KW-1185">Reference proteome</keyword>
<dbReference type="SUPFAM" id="SSF52980">
    <property type="entry name" value="Restriction endonuclease-like"/>
    <property type="match status" value="1"/>
</dbReference>
<sequence>MTTDTTSRTQIRLLRSGLQDDGLHSGSRLAYQLQQGRLLRVRRGVYIEAQEWITAPAWTRFDIAIAATALAGPLPLFCREAALRLHGLPLPYIPKKVAARTAEPGWAGTRKPTRMTGTLPPARYLTKYLAQHSSSRRVGTSDVENIPTQHFEPALASNTTRTQLRRAMQDGEFQWPQVQVAADALAPLGGEGLDYRAEPLGLALADTVPRMSFPDAVIVLDAVKALRPPDLSPWEDYIGSQRLAANWRSAWEFADARAESPAESKSRALFHTLGFRAPSLQSTIRTETGSYRCDFCWEEDRVIGEVDGRIKYYDPALLAGRDPGDVVYAEKLREDALRRAGWIVIRWGWKELQNPQLLARRLVQAGVSRQAAARISQRFSDHPA</sequence>
<dbReference type="InterPro" id="IPR011335">
    <property type="entry name" value="Restrct_endonuc-II-like"/>
</dbReference>
<name>A0A7W5TND4_9MICC</name>
<dbReference type="Proteomes" id="UP000547528">
    <property type="component" value="Unassembled WGS sequence"/>
</dbReference>
<reference evidence="1 2" key="1">
    <citation type="submission" date="2020-08" db="EMBL/GenBank/DDBJ databases">
        <title>Sequencing the genomes of 1000 actinobacteria strains.</title>
        <authorList>
            <person name="Klenk H.-P."/>
        </authorList>
    </citation>
    <scope>NUCLEOTIDE SEQUENCE [LARGE SCALE GENOMIC DNA]</scope>
    <source>
        <strain evidence="1 2">DSM 28238</strain>
    </source>
</reference>
<accession>A0A7W5TND4</accession>
<keyword evidence="1" id="KW-0378">Hydrolase</keyword>
<dbReference type="RefSeq" id="WP_183356989.1">
    <property type="nucleotide sequence ID" value="NZ_BAABKR010000004.1"/>
</dbReference>
<proteinExistence type="predicted"/>
<dbReference type="GO" id="GO:0004519">
    <property type="term" value="F:endonuclease activity"/>
    <property type="evidence" value="ECO:0007669"/>
    <property type="project" value="UniProtKB-KW"/>
</dbReference>
<gene>
    <name evidence="1" type="ORF">FHX47_000144</name>
</gene>
<organism evidence="1 2">
    <name type="scientific">Garicola koreensis</name>
    <dbReference type="NCBI Taxonomy" id="1262554"/>
    <lineage>
        <taxon>Bacteria</taxon>
        <taxon>Bacillati</taxon>
        <taxon>Actinomycetota</taxon>
        <taxon>Actinomycetes</taxon>
        <taxon>Micrococcales</taxon>
        <taxon>Micrococcaceae</taxon>
        <taxon>Garicola</taxon>
    </lineage>
</organism>
<dbReference type="EMBL" id="JACIBT010000001">
    <property type="protein sequence ID" value="MBB3666551.1"/>
    <property type="molecule type" value="Genomic_DNA"/>
</dbReference>
<comment type="caution">
    <text evidence="1">The sequence shown here is derived from an EMBL/GenBank/DDBJ whole genome shotgun (WGS) entry which is preliminary data.</text>
</comment>
<evidence type="ECO:0000313" key="2">
    <source>
        <dbReference type="Proteomes" id="UP000547528"/>
    </source>
</evidence>
<keyword evidence="1" id="KW-0540">Nuclease</keyword>